<evidence type="ECO:0008006" key="3">
    <source>
        <dbReference type="Google" id="ProtNLM"/>
    </source>
</evidence>
<dbReference type="Gene3D" id="3.40.50.1110">
    <property type="entry name" value="SGNH hydrolase"/>
    <property type="match status" value="1"/>
</dbReference>
<sequence>MSIAAVRRSVSSARAVRRLGAVALAAALTVGLSACGGGDRVKTFTPSRMISFGDELSFIGTQTVGGVTVAGQKYGVNYVVKDQAFFIDGEYQTNDAVLSSLSAETYANPVYSVDTGALRLIREETSTTFNTSPVHKRQQRTLWACSLEGRLWIQVLANSYNLGYGTACPADKTGAETYAQVGAKVDDVIATFGARRGELREGVLVTVWVGQNDVLEQLALVKVTPSQLDAAKTELKARGERLGQAINGLLSTGARVVVVTVPDLGKAPGAAGYNTTVNELTQAFNAGLIGLNGVVNDGTKVGLVKAYDLIKDIAENPANYGSINTTQAMCNTSALFKPDGSASSSLLDCVYDGAQTVGGSSTVAGALLYSHLWASDYVLGPTGQAKVGALAFTRVSNNPF</sequence>
<dbReference type="OrthoDB" id="9148933at2"/>
<dbReference type="Proteomes" id="UP000292120">
    <property type="component" value="Unassembled WGS sequence"/>
</dbReference>
<organism evidence="1 2">
    <name type="scientific">Aquabacterium lacunae</name>
    <dbReference type="NCBI Taxonomy" id="2528630"/>
    <lineage>
        <taxon>Bacteria</taxon>
        <taxon>Pseudomonadati</taxon>
        <taxon>Pseudomonadota</taxon>
        <taxon>Betaproteobacteria</taxon>
        <taxon>Burkholderiales</taxon>
        <taxon>Aquabacterium</taxon>
    </lineage>
</organism>
<protein>
    <recommendedName>
        <fullName evidence="3">Esterase</fullName>
    </recommendedName>
</protein>
<dbReference type="GO" id="GO:0016788">
    <property type="term" value="F:hydrolase activity, acting on ester bonds"/>
    <property type="evidence" value="ECO:0007669"/>
    <property type="project" value="InterPro"/>
</dbReference>
<evidence type="ECO:0000313" key="1">
    <source>
        <dbReference type="EMBL" id="TBO31481.1"/>
    </source>
</evidence>
<dbReference type="SUPFAM" id="SSF52266">
    <property type="entry name" value="SGNH hydrolase"/>
    <property type="match status" value="1"/>
</dbReference>
<dbReference type="Pfam" id="PF00657">
    <property type="entry name" value="Lipase_GDSL"/>
    <property type="match status" value="1"/>
</dbReference>
<dbReference type="EMBL" id="SIXI01000003">
    <property type="protein sequence ID" value="TBO31481.1"/>
    <property type="molecule type" value="Genomic_DNA"/>
</dbReference>
<gene>
    <name evidence="1" type="ORF">EYS42_09645</name>
</gene>
<dbReference type="InterPro" id="IPR036514">
    <property type="entry name" value="SGNH_hydro_sf"/>
</dbReference>
<proteinExistence type="predicted"/>
<dbReference type="InterPro" id="IPR001087">
    <property type="entry name" value="GDSL"/>
</dbReference>
<keyword evidence="2" id="KW-1185">Reference proteome</keyword>
<dbReference type="AlphaFoldDB" id="A0A4Q9GZ26"/>
<accession>A0A4Q9GZ26</accession>
<dbReference type="PROSITE" id="PS51257">
    <property type="entry name" value="PROKAR_LIPOPROTEIN"/>
    <property type="match status" value="1"/>
</dbReference>
<comment type="caution">
    <text evidence="1">The sequence shown here is derived from an EMBL/GenBank/DDBJ whole genome shotgun (WGS) entry which is preliminary data.</text>
</comment>
<evidence type="ECO:0000313" key="2">
    <source>
        <dbReference type="Proteomes" id="UP000292120"/>
    </source>
</evidence>
<dbReference type="RefSeq" id="WP_130967935.1">
    <property type="nucleotide sequence ID" value="NZ_SIXI01000003.1"/>
</dbReference>
<name>A0A4Q9GZ26_9BURK</name>
<reference evidence="1 2" key="1">
    <citation type="submission" date="2019-02" db="EMBL/GenBank/DDBJ databases">
        <title>Aquabacterium sp. strain KMB7.</title>
        <authorList>
            <person name="Chen W.-M."/>
        </authorList>
    </citation>
    <scope>NUCLEOTIDE SEQUENCE [LARGE SCALE GENOMIC DNA]</scope>
    <source>
        <strain evidence="1 2">KMB7</strain>
    </source>
</reference>